<dbReference type="CDD" id="cd01854">
    <property type="entry name" value="YjeQ_EngC"/>
    <property type="match status" value="1"/>
</dbReference>
<comment type="caution">
    <text evidence="1">Lacks conserved residue(s) required for the propagation of feature annotation.</text>
</comment>
<dbReference type="Gene3D" id="3.40.50.300">
    <property type="entry name" value="P-loop containing nucleotide triphosphate hydrolases"/>
    <property type="match status" value="1"/>
</dbReference>
<evidence type="ECO:0000313" key="4">
    <source>
        <dbReference type="Proteomes" id="UP001302274"/>
    </source>
</evidence>
<dbReference type="InterPro" id="IPR027417">
    <property type="entry name" value="P-loop_NTPase"/>
</dbReference>
<evidence type="ECO:0000313" key="3">
    <source>
        <dbReference type="EMBL" id="MEA9357012.1"/>
    </source>
</evidence>
<keyword evidence="1" id="KW-0547">Nucleotide-binding</keyword>
<dbReference type="PROSITE" id="PS50936">
    <property type="entry name" value="ENGC_GTPASE"/>
    <property type="match status" value="1"/>
</dbReference>
<comment type="caution">
    <text evidence="3">The sequence shown here is derived from an EMBL/GenBank/DDBJ whole genome shotgun (WGS) entry which is preliminary data.</text>
</comment>
<dbReference type="NCBIfam" id="TIGR00157">
    <property type="entry name" value="ribosome small subunit-dependent GTPase A"/>
    <property type="match status" value="1"/>
</dbReference>
<comment type="subunit">
    <text evidence="1">Monomer. Associates with 30S ribosomal subunit, binds 16S rRNA.</text>
</comment>
<organism evidence="3 4">
    <name type="scientific">Bacteriovorax antarcticus</name>
    <dbReference type="NCBI Taxonomy" id="3088717"/>
    <lineage>
        <taxon>Bacteria</taxon>
        <taxon>Pseudomonadati</taxon>
        <taxon>Bdellovibrionota</taxon>
        <taxon>Bacteriovoracia</taxon>
        <taxon>Bacteriovoracales</taxon>
        <taxon>Bacteriovoracaceae</taxon>
        <taxon>Bacteriovorax</taxon>
    </lineage>
</organism>
<feature type="binding site" evidence="1">
    <location>
        <position position="268"/>
    </location>
    <ligand>
        <name>Zn(2+)</name>
        <dbReference type="ChEBI" id="CHEBI:29105"/>
    </ligand>
</feature>
<proteinExistence type="inferred from homology"/>
<keyword evidence="1" id="KW-0479">Metal-binding</keyword>
<keyword evidence="1" id="KW-0699">rRNA-binding</keyword>
<protein>
    <recommendedName>
        <fullName evidence="1">Small ribosomal subunit biogenesis GTPase RsgA</fullName>
        <ecNumber evidence="1">3.6.1.-</ecNumber>
    </recommendedName>
</protein>
<keyword evidence="1" id="KW-0694">RNA-binding</keyword>
<dbReference type="RefSeq" id="WP_323576906.1">
    <property type="nucleotide sequence ID" value="NZ_JAYGJQ010000002.1"/>
</dbReference>
<comment type="function">
    <text evidence="1">One of several proteins that assist in the late maturation steps of the functional core of the 30S ribosomal subunit. Helps release RbfA from mature subunits. May play a role in the assembly of ribosomal proteins into the subunit. Circularly permuted GTPase that catalyzes slow GTP hydrolysis, GTPase activity is stimulated by the 30S ribosomal subunit.</text>
</comment>
<feature type="domain" description="EngC GTPase" evidence="2">
    <location>
        <begin position="81"/>
        <end position="237"/>
    </location>
</feature>
<feature type="binding site" evidence="1">
    <location>
        <position position="263"/>
    </location>
    <ligand>
        <name>Zn(2+)</name>
        <dbReference type="ChEBI" id="CHEBI:29105"/>
    </ligand>
</feature>
<keyword evidence="1" id="KW-0862">Zinc</keyword>
<evidence type="ECO:0000256" key="1">
    <source>
        <dbReference type="HAMAP-Rule" id="MF_01820"/>
    </source>
</evidence>
<comment type="similarity">
    <text evidence="1">Belongs to the TRAFAC class YlqF/YawG GTPase family. RsgA subfamily.</text>
</comment>
<feature type="binding site" evidence="1">
    <location>
        <position position="277"/>
    </location>
    <ligand>
        <name>Zn(2+)</name>
        <dbReference type="ChEBI" id="CHEBI:29105"/>
    </ligand>
</feature>
<dbReference type="EMBL" id="JAYGJQ010000002">
    <property type="protein sequence ID" value="MEA9357012.1"/>
    <property type="molecule type" value="Genomic_DNA"/>
</dbReference>
<feature type="binding site" evidence="1">
    <location>
        <begin position="121"/>
        <end position="124"/>
    </location>
    <ligand>
        <name>GTP</name>
        <dbReference type="ChEBI" id="CHEBI:37565"/>
    </ligand>
</feature>
<dbReference type="Pfam" id="PF03193">
    <property type="entry name" value="RsgA_GTPase"/>
    <property type="match status" value="1"/>
</dbReference>
<dbReference type="Gene3D" id="1.10.40.50">
    <property type="entry name" value="Probable gtpase engc, domain 3"/>
    <property type="match status" value="1"/>
</dbReference>
<dbReference type="Proteomes" id="UP001302274">
    <property type="component" value="Unassembled WGS sequence"/>
</dbReference>
<keyword evidence="1" id="KW-0342">GTP-binding</keyword>
<dbReference type="HAMAP" id="MF_01820">
    <property type="entry name" value="GTPase_RsgA"/>
    <property type="match status" value="1"/>
</dbReference>
<dbReference type="PANTHER" id="PTHR32120:SF11">
    <property type="entry name" value="SMALL RIBOSOMAL SUBUNIT BIOGENESIS GTPASE RSGA 1, MITOCHONDRIAL-RELATED"/>
    <property type="match status" value="1"/>
</dbReference>
<accession>A0ABU5VVN9</accession>
<dbReference type="SUPFAM" id="SSF52540">
    <property type="entry name" value="P-loop containing nucleoside triphosphate hydrolases"/>
    <property type="match status" value="1"/>
</dbReference>
<dbReference type="PANTHER" id="PTHR32120">
    <property type="entry name" value="SMALL RIBOSOMAL SUBUNIT BIOGENESIS GTPASE RSGA"/>
    <property type="match status" value="1"/>
</dbReference>
<name>A0ABU5VVN9_9BACT</name>
<evidence type="ECO:0000259" key="2">
    <source>
        <dbReference type="PROSITE" id="PS50936"/>
    </source>
</evidence>
<comment type="subcellular location">
    <subcellularLocation>
        <location evidence="1">Cytoplasm</location>
    </subcellularLocation>
</comment>
<keyword evidence="4" id="KW-1185">Reference proteome</keyword>
<keyword evidence="1" id="KW-0378">Hydrolase</keyword>
<feature type="binding site" evidence="1">
    <location>
        <position position="270"/>
    </location>
    <ligand>
        <name>Zn(2+)</name>
        <dbReference type="ChEBI" id="CHEBI:29105"/>
    </ligand>
</feature>
<dbReference type="InterPro" id="IPR010914">
    <property type="entry name" value="RsgA_GTPase_dom"/>
</dbReference>
<dbReference type="InterPro" id="IPR004881">
    <property type="entry name" value="Ribosome_biogen_GTPase_RsgA"/>
</dbReference>
<sequence>MLRKARVFKSGKREFECKIFETNEMVMATALGNLLKGDENSIVVGDYVMIDEHNTIMEVLKRTNEMFRLIVREQKKKVTASNCDLMVIVSSVSRPEYKRGIVDRFLVRAHQWGIRPLMVFNKMDEYDSATLDIKFEFDRMNNLGIECFEVSAAKQDYKNQFLELGLEDLKQRLQGKTSIFLGQSGVGKSKLISAASEGKINLLSRDVGKVGKGKHTTTWSEIVDCDTMSLMDSPGIRSFGVEDLLEEDLITYFPDIEEGAVQCKFSNCAHTEDSPGCFFYSKLDQNAYETTLIMSRLESYLRMREEISETPSYLKK</sequence>
<gene>
    <name evidence="1 3" type="primary">rsgA</name>
    <name evidence="3" type="ORF">SHI21_12380</name>
</gene>
<keyword evidence="1" id="KW-0690">Ribosome biogenesis</keyword>
<keyword evidence="1" id="KW-0963">Cytoplasm</keyword>
<reference evidence="3 4" key="1">
    <citation type="submission" date="2023-11" db="EMBL/GenBank/DDBJ databases">
        <title>A Novel Polar Bacteriovorax (B. antarcticus) Isolated from the Biocrust in Antarctica.</title>
        <authorList>
            <person name="Mun W."/>
            <person name="Choi S.Y."/>
            <person name="Mitchell R.J."/>
        </authorList>
    </citation>
    <scope>NUCLEOTIDE SEQUENCE [LARGE SCALE GENOMIC DNA]</scope>
    <source>
        <strain evidence="3 4">PP10</strain>
    </source>
</reference>
<dbReference type="EC" id="3.6.1.-" evidence="1"/>
<comment type="cofactor">
    <cofactor evidence="1">
        <name>Zn(2+)</name>
        <dbReference type="ChEBI" id="CHEBI:29105"/>
    </cofactor>
    <text evidence="1">Binds 1 zinc ion per subunit.</text>
</comment>